<keyword evidence="3" id="KW-0238">DNA-binding</keyword>
<dbReference type="PANTHER" id="PTHR33744">
    <property type="entry name" value="CARBOHYDRATE DIACID REGULATOR"/>
    <property type="match status" value="1"/>
</dbReference>
<organism evidence="3 4">
    <name type="scientific">Bifidobacterium subtile</name>
    <dbReference type="NCBI Taxonomy" id="77635"/>
    <lineage>
        <taxon>Bacteria</taxon>
        <taxon>Bacillati</taxon>
        <taxon>Actinomycetota</taxon>
        <taxon>Actinomycetes</taxon>
        <taxon>Bifidobacteriales</taxon>
        <taxon>Bifidobacteriaceae</taxon>
        <taxon>Bifidobacterium</taxon>
    </lineage>
</organism>
<dbReference type="InterPro" id="IPR012914">
    <property type="entry name" value="PucR_dom"/>
</dbReference>
<dbReference type="STRING" id="77635.BISU_0795"/>
<feature type="domain" description="PucR C-terminal helix-turn-helix" evidence="2">
    <location>
        <begin position="506"/>
        <end position="563"/>
    </location>
</feature>
<sequence length="587" mass="65140">MSLTVQELLQIDALHLRPMTDTDVHALEHHIVWVHQSEIMDSRAFSEPGEILLTVGLNLPKERNKDPQGNHSVDTHQYQLLCEEYVRGMYEAGVLACGFGTGIKHDTVPVPLIEAARHNELPLFEVPLEIPFQSIEKEVYRSIVDDEYATIRATYSAQRRLIAAANSEYPIHSVILKTAESVGGWAAFLAANGDVIDSSHIAPRGLARNLGLEFIARCAMEPNPRYRPKTMFFLRDGLDCCICEVFSEQQEIFGFVVAGIPRSDKSDMTLRSVATVAAEILSVSMPQQQSQSGRIDHLRSIVLSHAAHGHADIVIQMARDLWGGIPAEPVEVHHIPDIGQNEPSIRSLCSMLSSRVDTIRGTSSQGYAPHGVIFGYYDSGFWMLCNPSDRSVVQEAVIATTKDLNRTIGRSTPRPWTELDRAFDEARVSSRLGEFANATTLGTVRRNVDSGSEASGRLPTVMEMERIATLNQLDLVEPCIADAYADALLQPLTDAGSKSRHTRQVLLDTLEMLVECSFNLARCATRIGVHHHTVENRVVKIQQLLGVNLTDMDDMTRVWFAVNALKRRNARAVETFEHENGASGSYL</sequence>
<dbReference type="PANTHER" id="PTHR33744:SF1">
    <property type="entry name" value="DNA-BINDING TRANSCRIPTIONAL ACTIVATOR ADER"/>
    <property type="match status" value="1"/>
</dbReference>
<gene>
    <name evidence="3" type="ORF">BISU_0795</name>
</gene>
<proteinExistence type="predicted"/>
<dbReference type="RefSeq" id="WP_024462611.1">
    <property type="nucleotide sequence ID" value="NZ_CP062939.1"/>
</dbReference>
<dbReference type="Pfam" id="PF07905">
    <property type="entry name" value="PucR"/>
    <property type="match status" value="1"/>
</dbReference>
<dbReference type="Gene3D" id="1.10.10.2840">
    <property type="entry name" value="PucR C-terminal helix-turn-helix domain"/>
    <property type="match status" value="1"/>
</dbReference>
<evidence type="ECO:0000259" key="2">
    <source>
        <dbReference type="Pfam" id="PF13556"/>
    </source>
</evidence>
<accession>A0A087EAI2</accession>
<dbReference type="Proteomes" id="UP000029055">
    <property type="component" value="Unassembled WGS sequence"/>
</dbReference>
<evidence type="ECO:0000313" key="4">
    <source>
        <dbReference type="Proteomes" id="UP000029055"/>
    </source>
</evidence>
<reference evidence="3 4" key="1">
    <citation type="submission" date="2014-03" db="EMBL/GenBank/DDBJ databases">
        <title>Genomics of Bifidobacteria.</title>
        <authorList>
            <person name="Ventura M."/>
            <person name="Milani C."/>
            <person name="Lugli G.A."/>
        </authorList>
    </citation>
    <scope>NUCLEOTIDE SEQUENCE [LARGE SCALE GENOMIC DNA]</scope>
    <source>
        <strain evidence="3 4">LMG 11597</strain>
    </source>
</reference>
<feature type="domain" description="Purine catabolism PurC-like" evidence="1">
    <location>
        <begin position="8"/>
        <end position="143"/>
    </location>
</feature>
<comment type="caution">
    <text evidence="3">The sequence shown here is derived from an EMBL/GenBank/DDBJ whole genome shotgun (WGS) entry which is preliminary data.</text>
</comment>
<dbReference type="InterPro" id="IPR051448">
    <property type="entry name" value="CdaR-like_regulators"/>
</dbReference>
<evidence type="ECO:0000313" key="3">
    <source>
        <dbReference type="EMBL" id="KFJ04783.1"/>
    </source>
</evidence>
<dbReference type="InterPro" id="IPR042070">
    <property type="entry name" value="PucR_C-HTH_sf"/>
</dbReference>
<dbReference type="InterPro" id="IPR025736">
    <property type="entry name" value="PucR_C-HTH_dom"/>
</dbReference>
<dbReference type="GO" id="GO:0003677">
    <property type="term" value="F:DNA binding"/>
    <property type="evidence" value="ECO:0007669"/>
    <property type="project" value="UniProtKB-KW"/>
</dbReference>
<name>A0A087EAI2_9BIFI</name>
<dbReference type="EMBL" id="JGZR01000003">
    <property type="protein sequence ID" value="KFJ04783.1"/>
    <property type="molecule type" value="Genomic_DNA"/>
</dbReference>
<dbReference type="eggNOG" id="COG2508">
    <property type="taxonomic scope" value="Bacteria"/>
</dbReference>
<protein>
    <submittedName>
        <fullName evidence="3">DNA-binding protein</fullName>
    </submittedName>
</protein>
<keyword evidence="4" id="KW-1185">Reference proteome</keyword>
<dbReference type="Pfam" id="PF13556">
    <property type="entry name" value="HTH_30"/>
    <property type="match status" value="1"/>
</dbReference>
<evidence type="ECO:0000259" key="1">
    <source>
        <dbReference type="Pfam" id="PF07905"/>
    </source>
</evidence>
<dbReference type="AlphaFoldDB" id="A0A087EAI2"/>
<dbReference type="OrthoDB" id="8450798at2"/>